<evidence type="ECO:0000256" key="2">
    <source>
        <dbReference type="ARBA" id="ARBA00009023"/>
    </source>
</evidence>
<dbReference type="NCBIfam" id="TIGR00787">
    <property type="entry name" value="dctP"/>
    <property type="match status" value="1"/>
</dbReference>
<dbReference type="InterPro" id="IPR018389">
    <property type="entry name" value="DctP_fam"/>
</dbReference>
<dbReference type="STRING" id="197461.A3843_12010"/>
<evidence type="ECO:0000313" key="6">
    <source>
        <dbReference type="EMBL" id="OKL43829.1"/>
    </source>
</evidence>
<feature type="signal peptide" evidence="5">
    <location>
        <begin position="1"/>
        <end position="23"/>
    </location>
</feature>
<gene>
    <name evidence="6" type="ORF">A3843_12010</name>
</gene>
<dbReference type="NCBIfam" id="NF037995">
    <property type="entry name" value="TRAP_S1"/>
    <property type="match status" value="1"/>
</dbReference>
<dbReference type="AlphaFoldDB" id="A0A1U7JGG9"/>
<dbReference type="SUPFAM" id="SSF53850">
    <property type="entry name" value="Periplasmic binding protein-like II"/>
    <property type="match status" value="1"/>
</dbReference>
<dbReference type="Proteomes" id="UP000185783">
    <property type="component" value="Unassembled WGS sequence"/>
</dbReference>
<comment type="similarity">
    <text evidence="2">Belongs to the bacterial solute-binding protein 7 family.</text>
</comment>
<dbReference type="PANTHER" id="PTHR33376">
    <property type="match status" value="1"/>
</dbReference>
<dbReference type="GO" id="GO:0030288">
    <property type="term" value="C:outer membrane-bounded periplasmic space"/>
    <property type="evidence" value="ECO:0007669"/>
    <property type="project" value="InterPro"/>
</dbReference>
<keyword evidence="7" id="KW-1185">Reference proteome</keyword>
<keyword evidence="4 5" id="KW-0732">Signal</keyword>
<dbReference type="OrthoDB" id="8673861at2"/>
<dbReference type="Gene3D" id="3.40.190.170">
    <property type="entry name" value="Bacterial extracellular solute-binding protein, family 7"/>
    <property type="match status" value="1"/>
</dbReference>
<keyword evidence="3" id="KW-0813">Transport</keyword>
<evidence type="ECO:0000256" key="3">
    <source>
        <dbReference type="ARBA" id="ARBA00022448"/>
    </source>
</evidence>
<dbReference type="InterPro" id="IPR038404">
    <property type="entry name" value="TRAP_DctP_sf"/>
</dbReference>
<comment type="subcellular location">
    <subcellularLocation>
        <location evidence="1">Cell envelope</location>
    </subcellularLocation>
</comment>
<protein>
    <submittedName>
        <fullName evidence="6">C4-dicarboxylate ABC transporter substrate-binding protein</fullName>
    </submittedName>
</protein>
<evidence type="ECO:0000256" key="5">
    <source>
        <dbReference type="SAM" id="SignalP"/>
    </source>
</evidence>
<sequence length="321" mass="35160">MKLFKTLMAATALVGLGLGAAAAQTEISVGTQDNEASYVYKGIMAAKDKLEEVSGGEMTLTVFPSAQLGDFKTMTSLMQAGELGAVITGYPDMSYMIPELKLIGAPYVVNNFDHLQEILDGPFGDKMDEEFMKRGIKQLDVWYYGTRHMTSNKPINSIEDMKGLRVRTPNVPFLIAFAENTGASPAPVAFQEVYLALQTNQVDAQENPLPTIDAMKFYEVQSHIALTGHFVASAAVNLSASLWQDLSDQEKAWVEEAFLAGGDVADMATIKAEQDLLEDFKDRGLTITEPDRVPFQQAMKPYYDELEEQFGKGSIAALIGK</sequence>
<name>A0A1U7JGG9_9HYPH</name>
<accession>A0A1U7JGG9</accession>
<dbReference type="GO" id="GO:0055085">
    <property type="term" value="P:transmembrane transport"/>
    <property type="evidence" value="ECO:0007669"/>
    <property type="project" value="InterPro"/>
</dbReference>
<evidence type="ECO:0000256" key="4">
    <source>
        <dbReference type="ARBA" id="ARBA00022729"/>
    </source>
</evidence>
<dbReference type="InterPro" id="IPR004682">
    <property type="entry name" value="TRAP_DctP"/>
</dbReference>
<evidence type="ECO:0000313" key="7">
    <source>
        <dbReference type="Proteomes" id="UP000185783"/>
    </source>
</evidence>
<dbReference type="Pfam" id="PF03480">
    <property type="entry name" value="DctP"/>
    <property type="match status" value="1"/>
</dbReference>
<feature type="chain" id="PRO_5010569021" evidence="5">
    <location>
        <begin position="24"/>
        <end position="321"/>
    </location>
</feature>
<dbReference type="PIRSF" id="PIRSF006470">
    <property type="entry name" value="DctB"/>
    <property type="match status" value="1"/>
</dbReference>
<comment type="caution">
    <text evidence="6">The sequence shown here is derived from an EMBL/GenBank/DDBJ whole genome shotgun (WGS) entry which is preliminary data.</text>
</comment>
<evidence type="ECO:0000256" key="1">
    <source>
        <dbReference type="ARBA" id="ARBA00004196"/>
    </source>
</evidence>
<proteinExistence type="inferred from homology"/>
<dbReference type="EMBL" id="LVVZ01000018">
    <property type="protein sequence ID" value="OKL43829.1"/>
    <property type="molecule type" value="Genomic_DNA"/>
</dbReference>
<dbReference type="PANTHER" id="PTHR33376:SF4">
    <property type="entry name" value="SIALIC ACID-BINDING PERIPLASMIC PROTEIN SIAP"/>
    <property type="match status" value="1"/>
</dbReference>
<reference evidence="6 7" key="1">
    <citation type="submission" date="2016-03" db="EMBL/GenBank/DDBJ databases">
        <title>Genome sequence of Nesiotobacter sp. nov., a moderately halophilic alphaproteobacterium isolated from the Yellow Sea, China.</title>
        <authorList>
            <person name="Zhang G."/>
            <person name="Zhang R."/>
        </authorList>
    </citation>
    <scope>NUCLEOTIDE SEQUENCE [LARGE SCALE GENOMIC DNA]</scope>
    <source>
        <strain evidence="6 7">WB1-6</strain>
    </source>
</reference>
<dbReference type="RefSeq" id="WP_028481454.1">
    <property type="nucleotide sequence ID" value="NZ_LVVZ01000018.1"/>
</dbReference>
<organism evidence="6 7">
    <name type="scientific">Pseudovibrio exalbescens</name>
    <dbReference type="NCBI Taxonomy" id="197461"/>
    <lineage>
        <taxon>Bacteria</taxon>
        <taxon>Pseudomonadati</taxon>
        <taxon>Pseudomonadota</taxon>
        <taxon>Alphaproteobacteria</taxon>
        <taxon>Hyphomicrobiales</taxon>
        <taxon>Stappiaceae</taxon>
        <taxon>Pseudovibrio</taxon>
    </lineage>
</organism>